<dbReference type="PANTHER" id="PTHR43194:SF2">
    <property type="entry name" value="PEROXISOMAL MEMBRANE PROTEIN LPX1"/>
    <property type="match status" value="1"/>
</dbReference>
<dbReference type="EMBL" id="CP092471">
    <property type="protein sequence ID" value="UVI38493.1"/>
    <property type="molecule type" value="Genomic_DNA"/>
</dbReference>
<dbReference type="Gene3D" id="3.40.50.1820">
    <property type="entry name" value="alpha/beta hydrolase"/>
    <property type="match status" value="1"/>
</dbReference>
<dbReference type="PANTHER" id="PTHR43194">
    <property type="entry name" value="HYDROLASE ALPHA/BETA FOLD FAMILY"/>
    <property type="match status" value="1"/>
</dbReference>
<reference evidence="2" key="1">
    <citation type="submission" date="2022-02" db="EMBL/GenBank/DDBJ databases">
        <title>Qipengyuania spongiae sp. nov., isolated from marine sponge.</title>
        <authorList>
            <person name="Li Z."/>
            <person name="Zhang M."/>
        </authorList>
    </citation>
    <scope>NUCLEOTIDE SEQUENCE</scope>
    <source>
        <strain evidence="2">PHS-Z21</strain>
    </source>
</reference>
<dbReference type="InterPro" id="IPR050228">
    <property type="entry name" value="Carboxylesterase_BioH"/>
</dbReference>
<feature type="domain" description="AB hydrolase-1" evidence="1">
    <location>
        <begin position="30"/>
        <end position="273"/>
    </location>
</feature>
<evidence type="ECO:0000313" key="3">
    <source>
        <dbReference type="Proteomes" id="UP001065265"/>
    </source>
</evidence>
<dbReference type="PRINTS" id="PR00111">
    <property type="entry name" value="ABHYDROLASE"/>
</dbReference>
<evidence type="ECO:0000259" key="1">
    <source>
        <dbReference type="Pfam" id="PF00561"/>
    </source>
</evidence>
<dbReference type="GO" id="GO:0016787">
    <property type="term" value="F:hydrolase activity"/>
    <property type="evidence" value="ECO:0007669"/>
    <property type="project" value="UniProtKB-KW"/>
</dbReference>
<evidence type="ECO:0000313" key="2">
    <source>
        <dbReference type="EMBL" id="UVI38493.1"/>
    </source>
</evidence>
<dbReference type="Proteomes" id="UP001065265">
    <property type="component" value="Chromosome"/>
</dbReference>
<dbReference type="InterPro" id="IPR029058">
    <property type="entry name" value="AB_hydrolase_fold"/>
</dbReference>
<protein>
    <submittedName>
        <fullName evidence="2">Alpha/beta hydrolase</fullName>
    </submittedName>
</protein>
<accession>A0ABY5SZE9</accession>
<keyword evidence="3" id="KW-1185">Reference proteome</keyword>
<name>A0ABY5SZE9_9SPHN</name>
<keyword evidence="2" id="KW-0378">Hydrolase</keyword>
<proteinExistence type="predicted"/>
<dbReference type="RefSeq" id="WP_265557661.1">
    <property type="nucleotide sequence ID" value="NZ_CP092471.1"/>
</dbReference>
<dbReference type="Pfam" id="PF00561">
    <property type="entry name" value="Abhydrolase_1"/>
    <property type="match status" value="1"/>
</dbReference>
<gene>
    <name evidence="2" type="ORF">L1F33_09490</name>
</gene>
<organism evidence="2 3">
    <name type="scientific">Qipengyuania spongiae</name>
    <dbReference type="NCBI Taxonomy" id="2909673"/>
    <lineage>
        <taxon>Bacteria</taxon>
        <taxon>Pseudomonadati</taxon>
        <taxon>Pseudomonadota</taxon>
        <taxon>Alphaproteobacteria</taxon>
        <taxon>Sphingomonadales</taxon>
        <taxon>Erythrobacteraceae</taxon>
        <taxon>Qipengyuania</taxon>
    </lineage>
</organism>
<dbReference type="InterPro" id="IPR000073">
    <property type="entry name" value="AB_hydrolase_1"/>
</dbReference>
<dbReference type="SUPFAM" id="SSF53474">
    <property type="entry name" value="alpha/beta-Hydrolases"/>
    <property type="match status" value="1"/>
</dbReference>
<sequence>MDAPYTDRTWQSADGLDLHFRDYPGPSDRPPIVCLHGLTRNSRDFEGLAAHLSPEWRVLALDMRGRGKSDYAPDSASYAPPVYVADLMALLDAEGIDRFVAIGTSMGGLMTLIVAGSAPERLAGAVINDIGPDVDPEGLDKIRSYLGQGRSFATWMHAARALEETHAAAHPSYTLEDWLVMAKRSMIVCSNGRIAFDYDMKIAEPILAAQEAAVPPDLWPLLAGLKDKPVLLVRGGLSNILSADTLARMERELPQAQTVTVEDTGHAPTLDEPIVRAAIDALLARIA</sequence>